<evidence type="ECO:0000256" key="1">
    <source>
        <dbReference type="SAM" id="Coils"/>
    </source>
</evidence>
<proteinExistence type="predicted"/>
<evidence type="ECO:0000313" key="2">
    <source>
        <dbReference type="EMBL" id="SQG91337.1"/>
    </source>
</evidence>
<organism evidence="2 3">
    <name type="scientific">Legionella pneumophila subsp. pascullei</name>
    <dbReference type="NCBI Taxonomy" id="91890"/>
    <lineage>
        <taxon>Bacteria</taxon>
        <taxon>Pseudomonadati</taxon>
        <taxon>Pseudomonadota</taxon>
        <taxon>Gammaproteobacteria</taxon>
        <taxon>Legionellales</taxon>
        <taxon>Legionellaceae</taxon>
        <taxon>Legionella</taxon>
    </lineage>
</organism>
<dbReference type="Proteomes" id="UP000249566">
    <property type="component" value="Chromosome 1"/>
</dbReference>
<dbReference type="AlphaFoldDB" id="A0AAX2IXW8"/>
<feature type="coiled-coil region" evidence="1">
    <location>
        <begin position="25"/>
        <end position="52"/>
    </location>
</feature>
<name>A0AAX2IXW8_LEGPN</name>
<dbReference type="EMBL" id="LS483412">
    <property type="protein sequence ID" value="SQG91337.1"/>
    <property type="molecule type" value="Genomic_DNA"/>
</dbReference>
<keyword evidence="1" id="KW-0175">Coiled coil</keyword>
<evidence type="ECO:0008006" key="4">
    <source>
        <dbReference type="Google" id="ProtNLM"/>
    </source>
</evidence>
<reference evidence="2 3" key="1">
    <citation type="submission" date="2018-06" db="EMBL/GenBank/DDBJ databases">
        <authorList>
            <consortium name="Pathogen Informatics"/>
            <person name="Doyle S."/>
        </authorList>
    </citation>
    <scope>NUCLEOTIDE SEQUENCE [LARGE SCALE GENOMIC DNA]</scope>
    <source>
        <strain evidence="2 3">NCTC12272</strain>
    </source>
</reference>
<gene>
    <name evidence="2" type="ORF">NCTC12272_02551</name>
</gene>
<evidence type="ECO:0000313" key="3">
    <source>
        <dbReference type="Proteomes" id="UP000249566"/>
    </source>
</evidence>
<sequence length="86" mass="10109">MAEMLGQLVTKHYYGKEIIPLISELASFIAQNEQLQQTLEEIADKNDFLSEHQLHWSELNPDEQQIINSFFDYLYFTSPQFLKDLA</sequence>
<accession>A0AAX2IXW8</accession>
<protein>
    <recommendedName>
        <fullName evidence="4">CdiI immunity protein domain-containing protein</fullName>
    </recommendedName>
</protein>